<accession>A4S6U0</accession>
<dbReference type="Gramene" id="ABO99444">
    <property type="protein sequence ID" value="ABO99444"/>
    <property type="gene ID" value="OSTLU_41776"/>
</dbReference>
<dbReference type="EC" id="2.3.2.26" evidence="2"/>
<dbReference type="Gene3D" id="3.30.2160.10">
    <property type="entry name" value="Hect, E3 ligase catalytic domain"/>
    <property type="match status" value="1"/>
</dbReference>
<reference evidence="9 11" key="1">
    <citation type="journal article" date="2007" name="Proc. Natl. Acad. Sci. U.S.A.">
        <title>The tiny eukaryote Ostreococcus provides genomic insights into the paradox of plankton speciation.</title>
        <authorList>
            <person name="Palenik B."/>
            <person name="Grimwood J."/>
            <person name="Aerts A."/>
            <person name="Rouze P."/>
            <person name="Salamov A."/>
            <person name="Putnam N."/>
            <person name="Dupont C."/>
            <person name="Jorgensen R."/>
            <person name="Derelle E."/>
            <person name="Rombauts S."/>
            <person name="Zhou K."/>
            <person name="Otillar R."/>
            <person name="Merchant S.S."/>
            <person name="Podell S."/>
            <person name="Gaasterland T."/>
            <person name="Napoli C."/>
            <person name="Gendler K."/>
            <person name="Manuell A."/>
            <person name="Tai V."/>
            <person name="Vallon O."/>
            <person name="Piganeau G."/>
            <person name="Jancek S."/>
            <person name="Heijde M."/>
            <person name="Jabbari K."/>
            <person name="Bowler C."/>
            <person name="Lohr M."/>
            <person name="Robbens S."/>
            <person name="Werner G."/>
            <person name="Dubchak I."/>
            <person name="Pazour G.J."/>
            <person name="Ren Q."/>
            <person name="Paulsen I."/>
            <person name="Delwiche C."/>
            <person name="Schmutz J."/>
            <person name="Rokhsar D."/>
            <person name="Van de Peer Y."/>
            <person name="Moreau H."/>
            <person name="Grigoriev I.V."/>
        </authorList>
    </citation>
    <scope>NUCLEOTIDE SEQUENCE [LARGE SCALE GENOMIC DNA]</scope>
    <source>
        <strain evidence="9 11">CCE9901</strain>
    </source>
</reference>
<dbReference type="SMART" id="SM00119">
    <property type="entry name" value="HECTc"/>
    <property type="match status" value="1"/>
</dbReference>
<dbReference type="Pfam" id="PF00632">
    <property type="entry name" value="HECT"/>
    <property type="match status" value="1"/>
</dbReference>
<dbReference type="GeneID" id="5005007"/>
<organism evidence="9 11">
    <name type="scientific">Ostreococcus lucimarinus (strain CCE9901)</name>
    <dbReference type="NCBI Taxonomy" id="436017"/>
    <lineage>
        <taxon>Eukaryota</taxon>
        <taxon>Viridiplantae</taxon>
        <taxon>Chlorophyta</taxon>
        <taxon>Mamiellophyceae</taxon>
        <taxon>Mamiellales</taxon>
        <taxon>Bathycoccaceae</taxon>
        <taxon>Ostreococcus</taxon>
    </lineage>
</organism>
<dbReference type="Proteomes" id="UP000001568">
    <property type="component" value="Chromosome 13"/>
</dbReference>
<dbReference type="PROSITE" id="PS50237">
    <property type="entry name" value="HECT"/>
    <property type="match status" value="1"/>
</dbReference>
<dbReference type="eggNOG" id="KOG0942">
    <property type="taxonomic scope" value="Eukaryota"/>
</dbReference>
<dbReference type="EMBL" id="CP000601">
    <property type="protein sequence ID" value="ABP01163.1"/>
    <property type="molecule type" value="Genomic_DNA"/>
</dbReference>
<keyword evidence="3" id="KW-0808">Transferase</keyword>
<evidence type="ECO:0000256" key="6">
    <source>
        <dbReference type="ARBA" id="ARBA00061247"/>
    </source>
</evidence>
<dbReference type="FunFam" id="3.30.2410.10:FF:000011">
    <property type="entry name" value="Putative Ubiquitin-protein ligase E3C"/>
    <property type="match status" value="1"/>
</dbReference>
<sequence length="376" mass="41653">MGAVGYATIRVRRGHLLEDGIAGLSDKLTETLGGIIRVQFINQQGLEEAGVDGGGLFKDFLNDLIAEAFDPKFGLFVETPERTLYPNPASELHAGERHLQYFYFLGAILGKACYDGILLDVPLADFFLASLKGRHVEFNDLTTLDPELYRNLVSLKRYQGDVEDLCLYFTAIDRSGMEETVIELIPNGSSVPVTRANVPRYLHCMSIYLLRAQIYRQLSSMKAGFSIAVRKRWLDMFTPAELRLLISGNRTGSMDIDDMAANCEYSGGYEASHPTIRALWRVMRTISPDDQRLVLKFITSCSNTPLLGFSHLEPKLCVHRSGTAGTDAPDATADLTRLPTAATCMNLLKLPPYSSDDALREKLMYAVKSGSGFDLS</sequence>
<dbReference type="Gramene" id="ABP01163">
    <property type="protein sequence ID" value="ABP01163"/>
    <property type="gene ID" value="OSTLU_36723"/>
</dbReference>
<dbReference type="HOGENOM" id="CLU_002173_9_3_1"/>
<feature type="domain" description="HECT" evidence="8">
    <location>
        <begin position="28"/>
        <end position="376"/>
    </location>
</feature>
<dbReference type="STRING" id="436017.A4S6U0"/>
<evidence type="ECO:0000256" key="1">
    <source>
        <dbReference type="ARBA" id="ARBA00000885"/>
    </source>
</evidence>
<proteinExistence type="inferred from homology"/>
<dbReference type="Gene3D" id="3.30.2410.10">
    <property type="entry name" value="Hect, E3 ligase catalytic domain"/>
    <property type="match status" value="1"/>
</dbReference>
<evidence type="ECO:0000256" key="7">
    <source>
        <dbReference type="PROSITE-ProRule" id="PRU00104"/>
    </source>
</evidence>
<dbReference type="EMBL" id="CP000593">
    <property type="protein sequence ID" value="ABO99444.1"/>
    <property type="molecule type" value="Genomic_DNA"/>
</dbReference>
<keyword evidence="4 7" id="KW-0833">Ubl conjugation pathway</keyword>
<dbReference type="InterPro" id="IPR000569">
    <property type="entry name" value="HECT_dom"/>
</dbReference>
<dbReference type="GO" id="GO:0006511">
    <property type="term" value="P:ubiquitin-dependent protein catabolic process"/>
    <property type="evidence" value="ECO:0007669"/>
    <property type="project" value="TreeGrafter"/>
</dbReference>
<dbReference type="GO" id="GO:0061630">
    <property type="term" value="F:ubiquitin protein ligase activity"/>
    <property type="evidence" value="ECO:0007669"/>
    <property type="project" value="UniProtKB-EC"/>
</dbReference>
<comment type="function">
    <text evidence="5">Probable E3 ubiquitin-protein ligase which mediates ubiquitination and subsequent proteasomal degradation of target proteins.</text>
</comment>
<evidence type="ECO:0000313" key="9">
    <source>
        <dbReference type="EMBL" id="ABO99444.1"/>
    </source>
</evidence>
<dbReference type="InterPro" id="IPR035983">
    <property type="entry name" value="Hect_E3_ubiquitin_ligase"/>
</dbReference>
<keyword evidence="11" id="KW-1185">Reference proteome</keyword>
<evidence type="ECO:0000256" key="2">
    <source>
        <dbReference type="ARBA" id="ARBA00012485"/>
    </source>
</evidence>
<dbReference type="OMA" id="PPFCVHR"/>
<comment type="catalytic activity">
    <reaction evidence="1">
        <text>S-ubiquitinyl-[E2 ubiquitin-conjugating enzyme]-L-cysteine + [acceptor protein]-L-lysine = [E2 ubiquitin-conjugating enzyme]-L-cysteine + N(6)-ubiquitinyl-[acceptor protein]-L-lysine.</text>
        <dbReference type="EC" id="2.3.2.26"/>
    </reaction>
</comment>
<name>A4S6U0_OSTLU</name>
<dbReference type="KEGG" id="olu:OSTLU_36723"/>
<dbReference type="GO" id="GO:0000209">
    <property type="term" value="P:protein polyubiquitination"/>
    <property type="evidence" value="ECO:0007669"/>
    <property type="project" value="InterPro"/>
</dbReference>
<dbReference type="InterPro" id="IPR044611">
    <property type="entry name" value="E3A/B/C-like"/>
</dbReference>
<dbReference type="PANTHER" id="PTHR45700:SF6">
    <property type="entry name" value="E3 UBIQUITIN-PROTEIN LIGASE UPL6"/>
    <property type="match status" value="1"/>
</dbReference>
<dbReference type="RefSeq" id="XP_001421151.1">
    <property type="nucleotide sequence ID" value="XM_001421114.1"/>
</dbReference>
<dbReference type="AlphaFoldDB" id="A4S6U0"/>
<dbReference type="RefSeq" id="XP_001422804.1">
    <property type="nucleotide sequence ID" value="XM_001422767.1"/>
</dbReference>
<evidence type="ECO:0000259" key="8">
    <source>
        <dbReference type="PROSITE" id="PS50237"/>
    </source>
</evidence>
<dbReference type="KEGG" id="olu:OSTLU_41776"/>
<evidence type="ECO:0000313" key="11">
    <source>
        <dbReference type="Proteomes" id="UP000001568"/>
    </source>
</evidence>
<dbReference type="Gene3D" id="3.90.1750.10">
    <property type="entry name" value="Hect, E3 ligase catalytic domains"/>
    <property type="match status" value="1"/>
</dbReference>
<dbReference type="Proteomes" id="UP000001568">
    <property type="component" value="Chromosome 21"/>
</dbReference>
<comment type="similarity">
    <text evidence="6">Belongs to the UPL family.</text>
</comment>
<protein>
    <recommendedName>
        <fullName evidence="2">HECT-type E3 ubiquitin transferase</fullName>
        <ecNumber evidence="2">2.3.2.26</ecNumber>
    </recommendedName>
</protein>
<evidence type="ECO:0000256" key="5">
    <source>
        <dbReference type="ARBA" id="ARBA00057703"/>
    </source>
</evidence>
<evidence type="ECO:0000256" key="3">
    <source>
        <dbReference type="ARBA" id="ARBA00022679"/>
    </source>
</evidence>
<dbReference type="PANTHER" id="PTHR45700">
    <property type="entry name" value="UBIQUITIN-PROTEIN LIGASE E3C"/>
    <property type="match status" value="1"/>
</dbReference>
<dbReference type="SUPFAM" id="SSF56204">
    <property type="entry name" value="Hect, E3 ligase catalytic domain"/>
    <property type="match status" value="1"/>
</dbReference>
<dbReference type="CDD" id="cd00078">
    <property type="entry name" value="HECTc"/>
    <property type="match status" value="1"/>
</dbReference>
<dbReference type="FunFam" id="3.30.2160.10:FF:000002">
    <property type="entry name" value="Putative Ubiquitin-protein ligase E3C"/>
    <property type="match status" value="1"/>
</dbReference>
<evidence type="ECO:0000313" key="10">
    <source>
        <dbReference type="EMBL" id="ABP01163.1"/>
    </source>
</evidence>
<dbReference type="GeneID" id="5006862"/>
<feature type="active site" description="Glycyl thioester intermediate" evidence="7">
    <location>
        <position position="344"/>
    </location>
</feature>
<evidence type="ECO:0000256" key="4">
    <source>
        <dbReference type="ARBA" id="ARBA00022786"/>
    </source>
</evidence>
<dbReference type="OrthoDB" id="8068875at2759"/>
<gene>
    <name evidence="10" type="ORF">OSTLU_36723</name>
    <name evidence="9" type="ORF">OSTLU_41776</name>
</gene>